<feature type="compositionally biased region" description="Basic and acidic residues" evidence="1">
    <location>
        <begin position="36"/>
        <end position="60"/>
    </location>
</feature>
<evidence type="ECO:0000313" key="3">
    <source>
        <dbReference type="EMBL" id="GIY61950.1"/>
    </source>
</evidence>
<feature type="region of interest" description="Disordered" evidence="1">
    <location>
        <begin position="35"/>
        <end position="61"/>
    </location>
</feature>
<keyword evidence="4" id="KW-1185">Reference proteome</keyword>
<dbReference type="Gene3D" id="3.30.40.10">
    <property type="entry name" value="Zinc/RING finger domain, C3HC4 (zinc finger)"/>
    <property type="match status" value="1"/>
</dbReference>
<dbReference type="Pfam" id="PF13920">
    <property type="entry name" value="zf-C3HC4_3"/>
    <property type="match status" value="1"/>
</dbReference>
<evidence type="ECO:0000256" key="1">
    <source>
        <dbReference type="SAM" id="MobiDB-lite"/>
    </source>
</evidence>
<proteinExistence type="predicted"/>
<gene>
    <name evidence="3" type="ORF">CDAR_201931</name>
</gene>
<feature type="transmembrane region" description="Helical" evidence="2">
    <location>
        <begin position="12"/>
        <end position="32"/>
    </location>
</feature>
<organism evidence="3 4">
    <name type="scientific">Caerostris darwini</name>
    <dbReference type="NCBI Taxonomy" id="1538125"/>
    <lineage>
        <taxon>Eukaryota</taxon>
        <taxon>Metazoa</taxon>
        <taxon>Ecdysozoa</taxon>
        <taxon>Arthropoda</taxon>
        <taxon>Chelicerata</taxon>
        <taxon>Arachnida</taxon>
        <taxon>Araneae</taxon>
        <taxon>Araneomorphae</taxon>
        <taxon>Entelegynae</taxon>
        <taxon>Araneoidea</taxon>
        <taxon>Araneidae</taxon>
        <taxon>Caerostris</taxon>
    </lineage>
</organism>
<comment type="caution">
    <text evidence="3">The sequence shown here is derived from an EMBL/GenBank/DDBJ whole genome shotgun (WGS) entry which is preliminary data.</text>
</comment>
<keyword evidence="2" id="KW-0812">Transmembrane</keyword>
<keyword evidence="2" id="KW-1133">Transmembrane helix</keyword>
<dbReference type="Proteomes" id="UP001054837">
    <property type="component" value="Unassembled WGS sequence"/>
</dbReference>
<sequence>MVSGNGDNGGNWYAFIGPGIFALATAFTTYFANQPEKQKEAPYRRRPSENIKKSRKDSPNRTDYSICIVCNENRISIKYMPCEHSFVCDECNIRLRSFIL</sequence>
<name>A0AAV4UX86_9ARAC</name>
<dbReference type="InterPro" id="IPR013083">
    <property type="entry name" value="Znf_RING/FYVE/PHD"/>
</dbReference>
<evidence type="ECO:0000313" key="4">
    <source>
        <dbReference type="Proteomes" id="UP001054837"/>
    </source>
</evidence>
<reference evidence="3 4" key="1">
    <citation type="submission" date="2021-06" db="EMBL/GenBank/DDBJ databases">
        <title>Caerostris darwini draft genome.</title>
        <authorList>
            <person name="Kono N."/>
            <person name="Arakawa K."/>
        </authorList>
    </citation>
    <scope>NUCLEOTIDE SEQUENCE [LARGE SCALE GENOMIC DNA]</scope>
</reference>
<protein>
    <submittedName>
        <fullName evidence="3">Uncharacterized protein</fullName>
    </submittedName>
</protein>
<dbReference type="AlphaFoldDB" id="A0AAV4UX86"/>
<dbReference type="EMBL" id="BPLQ01012017">
    <property type="protein sequence ID" value="GIY61950.1"/>
    <property type="molecule type" value="Genomic_DNA"/>
</dbReference>
<accession>A0AAV4UX86</accession>
<evidence type="ECO:0000256" key="2">
    <source>
        <dbReference type="SAM" id="Phobius"/>
    </source>
</evidence>
<keyword evidence="2" id="KW-0472">Membrane</keyword>